<dbReference type="RefSeq" id="WP_091245430.1">
    <property type="nucleotide sequence ID" value="NZ_FNAG01000015.1"/>
</dbReference>
<gene>
    <name evidence="1" type="ORF">SAMN04488509_11576</name>
</gene>
<accession>A0A1G6ZTK6</accession>
<dbReference type="EMBL" id="FNAG01000015">
    <property type="protein sequence ID" value="SDE05713.1"/>
    <property type="molecule type" value="Genomic_DNA"/>
</dbReference>
<evidence type="ECO:0000313" key="2">
    <source>
        <dbReference type="Proteomes" id="UP000199603"/>
    </source>
</evidence>
<organism evidence="1 2">
    <name type="scientific">Aquimonas voraii</name>
    <dbReference type="NCBI Taxonomy" id="265719"/>
    <lineage>
        <taxon>Bacteria</taxon>
        <taxon>Pseudomonadati</taxon>
        <taxon>Pseudomonadota</taxon>
        <taxon>Gammaproteobacteria</taxon>
        <taxon>Lysobacterales</taxon>
        <taxon>Lysobacteraceae</taxon>
        <taxon>Aquimonas</taxon>
    </lineage>
</organism>
<sequence>MKTTTQTLATHVADHGGDQRDALITVAPGVCGFGFVVEEMFKDGELLKRLSEKLIPAKPFGAKWLVHDLPKAEVDRLIARGSVKGPITPGEPNRPFLLMVMLKDSADAATERLVRAARDSTAELLTSLGLGHEPLTSDGCRQLDQAYLDEFRAVDGFDQPYWLGSQVSVGEERVHAG</sequence>
<keyword evidence="2" id="KW-1185">Reference proteome</keyword>
<evidence type="ECO:0000313" key="1">
    <source>
        <dbReference type="EMBL" id="SDE05713.1"/>
    </source>
</evidence>
<reference evidence="1 2" key="1">
    <citation type="submission" date="2016-10" db="EMBL/GenBank/DDBJ databases">
        <authorList>
            <person name="de Groot N.N."/>
        </authorList>
    </citation>
    <scope>NUCLEOTIDE SEQUENCE [LARGE SCALE GENOMIC DNA]</scope>
    <source>
        <strain evidence="1 2">DSM 16957</strain>
    </source>
</reference>
<dbReference type="STRING" id="265719.SAMN04488509_11576"/>
<protein>
    <submittedName>
        <fullName evidence="1">Uncharacterized protein</fullName>
    </submittedName>
</protein>
<name>A0A1G6ZTK6_9GAMM</name>
<proteinExistence type="predicted"/>
<dbReference type="Proteomes" id="UP000199603">
    <property type="component" value="Unassembled WGS sequence"/>
</dbReference>
<dbReference type="AlphaFoldDB" id="A0A1G6ZTK6"/>